<sequence length="98" mass="11149">MYKRETQKARRKGSGVSGVRKKRVERQEDKGEYTQKWEERVIWKKVEGLLGKDGLLYHGEAETIAAVPAPAEVLASSRGGTIKAQSEHCLRLRREMPL</sequence>
<evidence type="ECO:0000313" key="2">
    <source>
        <dbReference type="EMBL" id="MBW0548290.1"/>
    </source>
</evidence>
<proteinExistence type="predicted"/>
<dbReference type="AlphaFoldDB" id="A0A9Q3IQZ6"/>
<comment type="caution">
    <text evidence="2">The sequence shown here is derived from an EMBL/GenBank/DDBJ whole genome shotgun (WGS) entry which is preliminary data.</text>
</comment>
<feature type="compositionally biased region" description="Basic residues" evidence="1">
    <location>
        <begin position="9"/>
        <end position="24"/>
    </location>
</feature>
<gene>
    <name evidence="2" type="ORF">O181_088005</name>
</gene>
<evidence type="ECO:0000256" key="1">
    <source>
        <dbReference type="SAM" id="MobiDB-lite"/>
    </source>
</evidence>
<protein>
    <submittedName>
        <fullName evidence="2">Uncharacterized protein</fullName>
    </submittedName>
</protein>
<name>A0A9Q3IQZ6_9BASI</name>
<feature type="region of interest" description="Disordered" evidence="1">
    <location>
        <begin position="1"/>
        <end position="30"/>
    </location>
</feature>
<accession>A0A9Q3IQZ6</accession>
<evidence type="ECO:0000313" key="3">
    <source>
        <dbReference type="Proteomes" id="UP000765509"/>
    </source>
</evidence>
<dbReference type="EMBL" id="AVOT02053496">
    <property type="protein sequence ID" value="MBW0548290.1"/>
    <property type="molecule type" value="Genomic_DNA"/>
</dbReference>
<reference evidence="2" key="1">
    <citation type="submission" date="2021-03" db="EMBL/GenBank/DDBJ databases">
        <title>Draft genome sequence of rust myrtle Austropuccinia psidii MF-1, a brazilian biotype.</title>
        <authorList>
            <person name="Quecine M.C."/>
            <person name="Pachon D.M.R."/>
            <person name="Bonatelli M.L."/>
            <person name="Correr F.H."/>
            <person name="Franceschini L.M."/>
            <person name="Leite T.F."/>
            <person name="Margarido G.R.A."/>
            <person name="Almeida C.A."/>
            <person name="Ferrarezi J.A."/>
            <person name="Labate C.A."/>
        </authorList>
    </citation>
    <scope>NUCLEOTIDE SEQUENCE</scope>
    <source>
        <strain evidence="2">MF-1</strain>
    </source>
</reference>
<organism evidence="2 3">
    <name type="scientific">Austropuccinia psidii MF-1</name>
    <dbReference type="NCBI Taxonomy" id="1389203"/>
    <lineage>
        <taxon>Eukaryota</taxon>
        <taxon>Fungi</taxon>
        <taxon>Dikarya</taxon>
        <taxon>Basidiomycota</taxon>
        <taxon>Pucciniomycotina</taxon>
        <taxon>Pucciniomycetes</taxon>
        <taxon>Pucciniales</taxon>
        <taxon>Sphaerophragmiaceae</taxon>
        <taxon>Austropuccinia</taxon>
    </lineage>
</organism>
<dbReference type="Proteomes" id="UP000765509">
    <property type="component" value="Unassembled WGS sequence"/>
</dbReference>
<keyword evidence="3" id="KW-1185">Reference proteome</keyword>